<evidence type="ECO:0000313" key="6">
    <source>
        <dbReference type="EMBL" id="BCE61669.1"/>
    </source>
</evidence>
<gene>
    <name evidence="9" type="ORF">XF10B_04660</name>
    <name evidence="1" type="ORF">XF1B_05490</name>
    <name evidence="2" type="ORF">XF2B_04670</name>
    <name evidence="3" type="ORF">XF3B_04690</name>
    <name evidence="4" type="ORF">XF4B_04690</name>
    <name evidence="5" type="ORF">XF5B_04660</name>
    <name evidence="6" type="ORF">XF6B_04680</name>
    <name evidence="7" type="ORF">XF8B_05300</name>
    <name evidence="8" type="ORF">XF9B_04700</name>
</gene>
<accession>A0A809WUK5</accession>
<dbReference type="EMBL" id="AP023098">
    <property type="protein sequence ID" value="BCE79049.1"/>
    <property type="molecule type" value="Genomic_DNA"/>
</dbReference>
<evidence type="ECO:0000313" key="7">
    <source>
        <dbReference type="EMBL" id="BCE70419.1"/>
    </source>
</evidence>
<evidence type="ECO:0000313" key="3">
    <source>
        <dbReference type="EMBL" id="BCE35438.1"/>
    </source>
</evidence>
<dbReference type="EMBL" id="AP023095">
    <property type="protein sequence ID" value="BCE52954.1"/>
    <property type="molecule type" value="Genomic_DNA"/>
</dbReference>
<dbReference type="EMBL" id="AP023094">
    <property type="protein sequence ID" value="BCE44120.1"/>
    <property type="molecule type" value="Genomic_DNA"/>
</dbReference>
<reference evidence="5" key="6">
    <citation type="submission" date="2020-05" db="EMBL/GenBank/DDBJ databases">
        <title>Complete genome sequence of Bradyrhizobium diazoefficiens XF5 isolated from soybean nodule.</title>
        <authorList>
            <person name="Noda R."/>
            <person name="Kakizaki K."/>
            <person name="Minamisawa K."/>
        </authorList>
    </citation>
    <scope>NUCLEOTIDE SEQUENCE</scope>
    <source>
        <strain evidence="5">XF5</strain>
    </source>
</reference>
<reference evidence="4" key="5">
    <citation type="submission" date="2020-05" db="EMBL/GenBank/DDBJ databases">
        <title>Complete genome sequence of Bradyrhizobium diazoefficiens XF4 isolated from soybean nodule.</title>
        <authorList>
            <person name="Noda R."/>
            <person name="Kakizaki K."/>
            <person name="Minamisawa K."/>
        </authorList>
    </citation>
    <scope>NUCLEOTIDE SEQUENCE</scope>
    <source>
        <strain evidence="4">XF4</strain>
    </source>
</reference>
<reference evidence="2" key="3">
    <citation type="submission" date="2020-05" db="EMBL/GenBank/DDBJ databases">
        <title>Complete genome sequence of Bradyrhizobium diazoefficiens XF2 isolated from soybean nodule.</title>
        <authorList>
            <person name="Noda R."/>
            <person name="Kakizaki K."/>
            <person name="Minamisawa K."/>
        </authorList>
    </citation>
    <scope>NUCLEOTIDE SEQUENCE</scope>
    <source>
        <strain evidence="2">XF2</strain>
    </source>
</reference>
<evidence type="ECO:0000313" key="5">
    <source>
        <dbReference type="EMBL" id="BCE52954.1"/>
    </source>
</evidence>
<proteinExistence type="predicted"/>
<reference evidence="1" key="1">
    <citation type="submission" date="2020-05" db="EMBL/GenBank/DDBJ databases">
        <title>Complete genome sequence of Bradyrhizobium diazoefficiens XF1 isolated from soybean nodule.</title>
        <authorList>
            <person name="Noda R."/>
            <person name="Kakizaki K."/>
            <person name="Minamisawa K."/>
        </authorList>
    </citation>
    <scope>NUCLEOTIDE SEQUENCE</scope>
    <source>
        <strain evidence="1">XF1</strain>
    </source>
</reference>
<reference evidence="8" key="9">
    <citation type="submission" date="2020-05" db="EMBL/GenBank/DDBJ databases">
        <title>Complete genome sequence of Bradyrhizobium diazoefficiens XF9 isolated from soybean nodule.</title>
        <authorList>
            <person name="Noda R."/>
            <person name="Kakizaki K."/>
            <person name="Minamisawa K."/>
        </authorList>
    </citation>
    <scope>NUCLEOTIDE SEQUENCE</scope>
    <source>
        <strain evidence="8">XF9</strain>
    </source>
</reference>
<dbReference type="EMBL" id="AP023091">
    <property type="protein sequence ID" value="BCE17868.1"/>
    <property type="molecule type" value="Genomic_DNA"/>
</dbReference>
<dbReference type="EMBL" id="AP023097">
    <property type="protein sequence ID" value="BCE70419.1"/>
    <property type="molecule type" value="Genomic_DNA"/>
</dbReference>
<evidence type="ECO:0000313" key="9">
    <source>
        <dbReference type="EMBL" id="BCE87668.1"/>
    </source>
</evidence>
<organism evidence="1">
    <name type="scientific">Bradyrhizobium diazoefficiens</name>
    <dbReference type="NCBI Taxonomy" id="1355477"/>
    <lineage>
        <taxon>Bacteria</taxon>
        <taxon>Pseudomonadati</taxon>
        <taxon>Pseudomonadota</taxon>
        <taxon>Alphaproteobacteria</taxon>
        <taxon>Hyphomicrobiales</taxon>
        <taxon>Nitrobacteraceae</taxon>
        <taxon>Bradyrhizobium</taxon>
    </lineage>
</organism>
<dbReference type="EMBL" id="AP023092">
    <property type="protein sequence ID" value="BCE26698.1"/>
    <property type="molecule type" value="Genomic_DNA"/>
</dbReference>
<reference evidence="9" key="2">
    <citation type="submission" date="2020-05" db="EMBL/GenBank/DDBJ databases">
        <title>Complete genome sequence of Bradyrhizobium diazoefficiens XF10 isolated from soybean nodule.</title>
        <authorList>
            <person name="Noda R."/>
            <person name="Kakizaki K."/>
            <person name="Minamisawa K."/>
        </authorList>
    </citation>
    <scope>NUCLEOTIDE SEQUENCE</scope>
    <source>
        <strain evidence="9">XF10</strain>
    </source>
</reference>
<protein>
    <submittedName>
        <fullName evidence="1">Uncharacterized protein</fullName>
    </submittedName>
</protein>
<sequence length="69" mass="7859">MDMWETNTFAATVHARPNVALAGNPGERTWLIARIVRFRTRAAARYLLSQIPQHRGGLFVQRQERAGEP</sequence>
<reference evidence="3" key="4">
    <citation type="submission" date="2020-05" db="EMBL/GenBank/DDBJ databases">
        <title>Complete genome sequence of Bradyrhizobium diazoefficiens XF3 isolated from soybean nodule.</title>
        <authorList>
            <person name="Noda R."/>
            <person name="Kakizaki K."/>
            <person name="Minamisawa K."/>
        </authorList>
    </citation>
    <scope>NUCLEOTIDE SEQUENCE</scope>
    <source>
        <strain evidence="3">XF3</strain>
    </source>
</reference>
<dbReference type="EMBL" id="AP023096">
    <property type="protein sequence ID" value="BCE61669.1"/>
    <property type="molecule type" value="Genomic_DNA"/>
</dbReference>
<reference evidence="7" key="8">
    <citation type="submission" date="2020-05" db="EMBL/GenBank/DDBJ databases">
        <title>Complete genome sequence of Bradyrhizobium diazoefficiens XF8 isolated from soybean nodule.</title>
        <authorList>
            <person name="Noda R."/>
            <person name="Kakizaki K."/>
            <person name="Minamisawa K."/>
        </authorList>
    </citation>
    <scope>NUCLEOTIDE SEQUENCE</scope>
    <source>
        <strain evidence="7">XF8</strain>
    </source>
</reference>
<dbReference type="AlphaFoldDB" id="A0A809WUK5"/>
<reference evidence="6" key="7">
    <citation type="submission" date="2020-05" db="EMBL/GenBank/DDBJ databases">
        <title>Complete genome sequence of Bradyrhizobium diazoefficiens XF6 isolated from soybean nodule.</title>
        <authorList>
            <person name="Noda R."/>
            <person name="Kakizaki K."/>
            <person name="Minamisawa K."/>
        </authorList>
    </citation>
    <scope>NUCLEOTIDE SEQUENCE</scope>
    <source>
        <strain evidence="6">XF6</strain>
    </source>
</reference>
<name>A0A809WUK5_9BRAD</name>
<evidence type="ECO:0000313" key="2">
    <source>
        <dbReference type="EMBL" id="BCE26698.1"/>
    </source>
</evidence>
<dbReference type="EMBL" id="AP023099">
    <property type="protein sequence ID" value="BCE87668.1"/>
    <property type="molecule type" value="Genomic_DNA"/>
</dbReference>
<evidence type="ECO:0000313" key="8">
    <source>
        <dbReference type="EMBL" id="BCE79049.1"/>
    </source>
</evidence>
<evidence type="ECO:0000313" key="4">
    <source>
        <dbReference type="EMBL" id="BCE44120.1"/>
    </source>
</evidence>
<dbReference type="EMBL" id="AP023093">
    <property type="protein sequence ID" value="BCE35438.1"/>
    <property type="molecule type" value="Genomic_DNA"/>
</dbReference>
<evidence type="ECO:0000313" key="1">
    <source>
        <dbReference type="EMBL" id="BCE17868.1"/>
    </source>
</evidence>